<dbReference type="SMART" id="SM00470">
    <property type="entry name" value="ParB"/>
    <property type="match status" value="1"/>
</dbReference>
<dbReference type="InterPro" id="IPR003115">
    <property type="entry name" value="ParB_N"/>
</dbReference>
<comment type="caution">
    <text evidence="3">The sequence shown here is derived from an EMBL/GenBank/DDBJ whole genome shotgun (WGS) entry which is preliminary data.</text>
</comment>
<proteinExistence type="inferred from homology"/>
<sequence>MDTKYINVGSLVASATNRKFFDADRLDELAANISEVGILQPLLVRPLDDDRFEIVFGERRWRAAKLAGLESVECRVRELSDTEALELQVVENLQREDVDPVEEAQMLRMMLNLEQDGERVYTTVSLGEKIGKSKHYVSQRVLLAQLPRPIADALRTGKIQAKTAELIGRIPNKSTRKEVGDFVLKGDLTFKATKELIQRSYVRSLKSAPFDRESVDLCPQAGACGECPKRTGNMDLEDVRDGWVCCDMDCFRAKCEASWERQTAKAREAGMAVLSDEESRSLFVDGRHLNYDAPYVLWESRPPEDIIKPEVEWRNLESWSVMLADVVSPVLARVPDTGRSVELARLDVCLTAAVEQGEGEIFKDVILRKHAASAGGGAKAAFVNPDLGGDFDGADSEPVGEVSAKADRSQKEALQAMKDLRDRVAGLAGDTSCYVAPGQMPIECWALLLQAAAVNMGAAGRKLFAQWMGLNEDAMLGLILRGELPAGDLAECVPVALLSVLVSEWEPHMQDKFLSAFRGYVAPDEVAEESAAEELDLPEGYRPAALVLPDDEITCNVICADGSKAMAYSSTDENDVTTWCDAVSFEPLKSEVVGWEYYDGEEEEEA</sequence>
<name>A0ABU1APY2_9BACT</name>
<feature type="domain" description="ParB-like N-terminal" evidence="2">
    <location>
        <begin position="4"/>
        <end position="93"/>
    </location>
</feature>
<evidence type="ECO:0000259" key="2">
    <source>
        <dbReference type="SMART" id="SM00470"/>
    </source>
</evidence>
<dbReference type="RefSeq" id="WP_308948204.1">
    <property type="nucleotide sequence ID" value="NZ_JARXHW010000002.1"/>
</dbReference>
<evidence type="ECO:0000256" key="1">
    <source>
        <dbReference type="ARBA" id="ARBA00006295"/>
    </source>
</evidence>
<dbReference type="InterPro" id="IPR050336">
    <property type="entry name" value="Chromosome_partition/occlusion"/>
</dbReference>
<dbReference type="Pfam" id="PF02195">
    <property type="entry name" value="ParB_N"/>
    <property type="match status" value="1"/>
</dbReference>
<gene>
    <name evidence="3" type="ORF">QEH52_01670</name>
</gene>
<dbReference type="Gene3D" id="1.10.10.2830">
    <property type="match status" value="1"/>
</dbReference>
<evidence type="ECO:0000313" key="3">
    <source>
        <dbReference type="EMBL" id="MDQ8206200.1"/>
    </source>
</evidence>
<dbReference type="InterPro" id="IPR041468">
    <property type="entry name" value="HTH_ParB/Spo0J"/>
</dbReference>
<accession>A0ABU1APY2</accession>
<dbReference type="EMBL" id="JARXHW010000002">
    <property type="protein sequence ID" value="MDQ8206200.1"/>
    <property type="molecule type" value="Genomic_DNA"/>
</dbReference>
<organism evidence="3 4">
    <name type="scientific">Thalassobacterium maritimum</name>
    <dbReference type="NCBI Taxonomy" id="3041265"/>
    <lineage>
        <taxon>Bacteria</taxon>
        <taxon>Pseudomonadati</taxon>
        <taxon>Verrucomicrobiota</taxon>
        <taxon>Opitutia</taxon>
        <taxon>Puniceicoccales</taxon>
        <taxon>Coraliomargaritaceae</taxon>
        <taxon>Thalassobacterium</taxon>
    </lineage>
</organism>
<dbReference type="PANTHER" id="PTHR33375">
    <property type="entry name" value="CHROMOSOME-PARTITIONING PROTEIN PARB-RELATED"/>
    <property type="match status" value="1"/>
</dbReference>
<dbReference type="Pfam" id="PF17762">
    <property type="entry name" value="HTH_ParB"/>
    <property type="match status" value="1"/>
</dbReference>
<dbReference type="InterPro" id="IPR004437">
    <property type="entry name" value="ParB/RepB/Spo0J"/>
</dbReference>
<comment type="similarity">
    <text evidence="1">Belongs to the ParB family.</text>
</comment>
<dbReference type="NCBIfam" id="TIGR00180">
    <property type="entry name" value="parB_part"/>
    <property type="match status" value="1"/>
</dbReference>
<dbReference type="Proteomes" id="UP001225316">
    <property type="component" value="Unassembled WGS sequence"/>
</dbReference>
<dbReference type="Gene3D" id="3.90.1530.30">
    <property type="match status" value="1"/>
</dbReference>
<evidence type="ECO:0000313" key="4">
    <source>
        <dbReference type="Proteomes" id="UP001225316"/>
    </source>
</evidence>
<reference evidence="3 4" key="1">
    <citation type="submission" date="2023-04" db="EMBL/GenBank/DDBJ databases">
        <title>A novel bacteria isolated from coastal sediment.</title>
        <authorList>
            <person name="Liu X.-J."/>
            <person name="Du Z.-J."/>
        </authorList>
    </citation>
    <scope>NUCLEOTIDE SEQUENCE [LARGE SCALE GENOMIC DNA]</scope>
    <source>
        <strain evidence="3 4">SDUM461003</strain>
    </source>
</reference>
<dbReference type="CDD" id="cd16393">
    <property type="entry name" value="SPO0J_N"/>
    <property type="match status" value="1"/>
</dbReference>
<dbReference type="InterPro" id="IPR036086">
    <property type="entry name" value="ParB/Sulfiredoxin_sf"/>
</dbReference>
<protein>
    <submittedName>
        <fullName evidence="3">ParB/RepB/Spo0J family partition protein</fullName>
    </submittedName>
</protein>
<keyword evidence="4" id="KW-1185">Reference proteome</keyword>
<dbReference type="SUPFAM" id="SSF109709">
    <property type="entry name" value="KorB DNA-binding domain-like"/>
    <property type="match status" value="1"/>
</dbReference>
<dbReference type="SUPFAM" id="SSF110849">
    <property type="entry name" value="ParB/Sulfiredoxin"/>
    <property type="match status" value="1"/>
</dbReference>
<dbReference type="PANTHER" id="PTHR33375:SF7">
    <property type="entry name" value="CHROMOSOME 2-PARTITIONING PROTEIN PARB-RELATED"/>
    <property type="match status" value="1"/>
</dbReference>